<keyword evidence="1" id="KW-1003">Cell membrane</keyword>
<accession>A0A2S6FWJ0</accession>
<dbReference type="RefSeq" id="WP_104410204.1">
    <property type="nucleotide sequence ID" value="NZ_PTIS01000012.1"/>
</dbReference>
<evidence type="ECO:0000256" key="1">
    <source>
        <dbReference type="ARBA" id="ARBA00022475"/>
    </source>
</evidence>
<dbReference type="STRING" id="37659.GCA_000703125_00279"/>
<protein>
    <submittedName>
        <fullName evidence="6">Putative Mn2+ efflux pump MntP</fullName>
    </submittedName>
</protein>
<keyword evidence="4 5" id="KW-0472">Membrane</keyword>
<dbReference type="AlphaFoldDB" id="A0A2S6FWJ0"/>
<feature type="transmembrane region" description="Helical" evidence="5">
    <location>
        <begin position="6"/>
        <end position="26"/>
    </location>
</feature>
<feature type="transmembrane region" description="Helical" evidence="5">
    <location>
        <begin position="133"/>
        <end position="155"/>
    </location>
</feature>
<evidence type="ECO:0000256" key="2">
    <source>
        <dbReference type="ARBA" id="ARBA00022692"/>
    </source>
</evidence>
<dbReference type="Pfam" id="PF02659">
    <property type="entry name" value="Mntp"/>
    <property type="match status" value="1"/>
</dbReference>
<keyword evidence="3 5" id="KW-1133">Transmembrane helix</keyword>
<evidence type="ECO:0000256" key="5">
    <source>
        <dbReference type="SAM" id="Phobius"/>
    </source>
</evidence>
<dbReference type="PANTHER" id="PTHR35529:SF1">
    <property type="entry name" value="MANGANESE EFFLUX PUMP MNTP-RELATED"/>
    <property type="match status" value="1"/>
</dbReference>
<comment type="caution">
    <text evidence="6">The sequence shown here is derived from an EMBL/GenBank/DDBJ whole genome shotgun (WGS) entry which is preliminary data.</text>
</comment>
<feature type="transmembrane region" description="Helical" evidence="5">
    <location>
        <begin position="101"/>
        <end position="121"/>
    </location>
</feature>
<name>A0A2S6FWJ0_9CLOT</name>
<dbReference type="OrthoDB" id="1679700at2"/>
<evidence type="ECO:0000313" key="6">
    <source>
        <dbReference type="EMBL" id="PPK47904.1"/>
    </source>
</evidence>
<evidence type="ECO:0000256" key="4">
    <source>
        <dbReference type="ARBA" id="ARBA00023136"/>
    </source>
</evidence>
<dbReference type="InterPro" id="IPR003810">
    <property type="entry name" value="Mntp/YtaF"/>
</dbReference>
<keyword evidence="2 5" id="KW-0812">Transmembrane</keyword>
<feature type="transmembrane region" description="Helical" evidence="5">
    <location>
        <begin position="66"/>
        <end position="85"/>
    </location>
</feature>
<reference evidence="6 7" key="1">
    <citation type="submission" date="2018-02" db="EMBL/GenBank/DDBJ databases">
        <title>Genomic Encyclopedia of Archaeal and Bacterial Type Strains, Phase II (KMG-II): from individual species to whole genera.</title>
        <authorList>
            <person name="Goeker M."/>
        </authorList>
    </citation>
    <scope>NUCLEOTIDE SEQUENCE [LARGE SCALE GENOMIC DNA]</scope>
    <source>
        <strain evidence="6 7">DSM 15099</strain>
    </source>
</reference>
<proteinExistence type="predicted"/>
<dbReference type="PANTHER" id="PTHR35529">
    <property type="entry name" value="MANGANESE EFFLUX PUMP MNTP-RELATED"/>
    <property type="match status" value="1"/>
</dbReference>
<evidence type="ECO:0000313" key="7">
    <source>
        <dbReference type="Proteomes" id="UP000239863"/>
    </source>
</evidence>
<organism evidence="6 7">
    <name type="scientific">Clostridium algidicarnis DSM 15099</name>
    <dbReference type="NCBI Taxonomy" id="1121295"/>
    <lineage>
        <taxon>Bacteria</taxon>
        <taxon>Bacillati</taxon>
        <taxon>Bacillota</taxon>
        <taxon>Clostridia</taxon>
        <taxon>Eubacteriales</taxon>
        <taxon>Clostridiaceae</taxon>
        <taxon>Clostridium</taxon>
    </lineage>
</organism>
<feature type="transmembrane region" description="Helical" evidence="5">
    <location>
        <begin position="164"/>
        <end position="182"/>
    </location>
</feature>
<dbReference type="EMBL" id="PTIS01000012">
    <property type="protein sequence ID" value="PPK47904.1"/>
    <property type="molecule type" value="Genomic_DNA"/>
</dbReference>
<evidence type="ECO:0000256" key="3">
    <source>
        <dbReference type="ARBA" id="ARBA00022989"/>
    </source>
</evidence>
<feature type="transmembrane region" description="Helical" evidence="5">
    <location>
        <begin position="38"/>
        <end position="60"/>
    </location>
</feature>
<dbReference type="Proteomes" id="UP000239863">
    <property type="component" value="Unassembled WGS sequence"/>
</dbReference>
<sequence>MTFLSVFVVAIALSLDAFGVALSIGINSNIKFKNKVCFCMSFSFFQTLFMLIGSCGSLIFNKYVNYTSSILGGIIVAVVGITMIMEGMEDKNKYIFLKPKMCILLGISVSIDALVIGFTFFETINSLMLLIEISLFIGMVTCILTSIAFIISIFFRKIEFICKYADYIGGIILIILGLKLIFSR</sequence>
<gene>
    <name evidence="6" type="ORF">BD821_11245</name>
</gene>